<sequence>MTNSSSRVPPSSADSKPVTKTHHPRPTDPKTEPESSLPRLPDPTEGQEDPSISNGPSMVDTGAHHAPSADFRIVHGADVQDAKYFQRILHSQGVNPLASKNKTGQTVYSSALQIVESLALEHSATVVIFDDAKAVGFGNDAIAWADADDANKVAQVQEYQTRAGAGSALVGFLASAVSSGTAKTISLLTSTTTLPLLLPALAAAPLNGVRLIVNVATTKVDADNLAFTDDFSSVVPHLASVPSDKFAIYLSSTPSAIIMTSAALLAPSSTESAVHFIESTFAGRQVADLTYPSLSETQPVGPVEVHHGQVKNAKQVLILPASHTANSLTHLVSSDVAVVTLNNWSPSSELAELLTSANKSASVTILADSAASVRAIKDLVLASVYSSSSTSTRVPRLPVIKSAVLPATTDSESLAAFLAEHVPSATANGHQSTDKEKKTVSFYTSATHPVPELIAHMFLASPSLSTQIAQFGSSVAQGVKSVLTLTKKDASTKAKKHTDAYAPISVNERSDVVWITEPQIVKQNDIISTLADNALLVLVVPWSEEEVASKLTRAERQTIKDRNVRVFLLPPSNNPIVEQVAFLMLYTSQRKLSRSVSRVLDAFYGGYVPRDLAEEAQAGLTEVEGISEWNAEAEEEEGEEKIKSAWEWDALAGERGVVDVNVDSAPQRGDWSLAARKFMFKEAFEYGTTTPADAAAARIAPEDPTAGVLALRPSLEEKTFVITVSENRRLTPETYDRNVFHIGFDTAGTGLTYEVGEALGIHGWNDEAEVREFMQWYGLDPAQLVSFPSPHDHGKTYETRTVFQLLQQNLDLFGKPSKSFYASLAALASHKNDQRTLRFIAAPEGVALFKKMSEKETVTFADVLKQFKSARPSIEELVGMIPEIKPRHYSIASSQKAVGDKVELLIVTVDWTTPSGSPRFGQCTRYLADLVVGAQVTVSIKPSVMKLPPLDTQPVIMAGLGTGAAPFRAFIQHRAWQREQGIKVGPLVYYFGSRYRSQEYLYGEEIEAYMDAGIITHAGLAFSRDGKDKSYIQHKMKQDKALLSKMLLAEGPDAAYFYLCGPTWPVPDVYEALVSSLVENGGKERKEAEDYIEELKEEERYVLEVY</sequence>
<gene>
    <name evidence="1" type="ORF">QFC21_005600</name>
</gene>
<dbReference type="EMBL" id="JASBWT010000022">
    <property type="protein sequence ID" value="KAJ9095234.1"/>
    <property type="molecule type" value="Genomic_DNA"/>
</dbReference>
<protein>
    <submittedName>
        <fullName evidence="1">Uncharacterized protein</fullName>
    </submittedName>
</protein>
<proteinExistence type="predicted"/>
<evidence type="ECO:0000313" key="1">
    <source>
        <dbReference type="EMBL" id="KAJ9095234.1"/>
    </source>
</evidence>
<organism evidence="1 2">
    <name type="scientific">Naganishia friedmannii</name>
    <dbReference type="NCBI Taxonomy" id="89922"/>
    <lineage>
        <taxon>Eukaryota</taxon>
        <taxon>Fungi</taxon>
        <taxon>Dikarya</taxon>
        <taxon>Basidiomycota</taxon>
        <taxon>Agaricomycotina</taxon>
        <taxon>Tremellomycetes</taxon>
        <taxon>Filobasidiales</taxon>
        <taxon>Filobasidiaceae</taxon>
        <taxon>Naganishia</taxon>
    </lineage>
</organism>
<evidence type="ECO:0000313" key="2">
    <source>
        <dbReference type="Proteomes" id="UP001227268"/>
    </source>
</evidence>
<name>A0ACC2V8C7_9TREE</name>
<reference evidence="1" key="1">
    <citation type="submission" date="2023-04" db="EMBL/GenBank/DDBJ databases">
        <title>Draft Genome sequencing of Naganishia species isolated from polar environments using Oxford Nanopore Technology.</title>
        <authorList>
            <person name="Leo P."/>
            <person name="Venkateswaran K."/>
        </authorList>
    </citation>
    <scope>NUCLEOTIDE SEQUENCE</scope>
    <source>
        <strain evidence="1">MNA-CCFEE 5423</strain>
    </source>
</reference>
<comment type="caution">
    <text evidence="1">The sequence shown here is derived from an EMBL/GenBank/DDBJ whole genome shotgun (WGS) entry which is preliminary data.</text>
</comment>
<dbReference type="Proteomes" id="UP001227268">
    <property type="component" value="Unassembled WGS sequence"/>
</dbReference>
<keyword evidence="2" id="KW-1185">Reference proteome</keyword>
<accession>A0ACC2V8C7</accession>